<name>A0A7R8YU76_HERIL</name>
<dbReference type="InParanoid" id="A0A7R8YU76"/>
<evidence type="ECO:0000256" key="2">
    <source>
        <dbReference type="ARBA" id="ARBA00022729"/>
    </source>
</evidence>
<feature type="domain" description="EMI" evidence="8">
    <location>
        <begin position="26"/>
        <end position="105"/>
    </location>
</feature>
<dbReference type="GO" id="GO:0016020">
    <property type="term" value="C:membrane"/>
    <property type="evidence" value="ECO:0007669"/>
    <property type="project" value="TreeGrafter"/>
</dbReference>
<feature type="transmembrane region" description="Helical" evidence="6">
    <location>
        <begin position="382"/>
        <end position="405"/>
    </location>
</feature>
<dbReference type="Proteomes" id="UP000594454">
    <property type="component" value="Chromosome 3"/>
</dbReference>
<organism evidence="9 10">
    <name type="scientific">Hermetia illucens</name>
    <name type="common">Black soldier fly</name>
    <dbReference type="NCBI Taxonomy" id="343691"/>
    <lineage>
        <taxon>Eukaryota</taxon>
        <taxon>Metazoa</taxon>
        <taxon>Ecdysozoa</taxon>
        <taxon>Arthropoda</taxon>
        <taxon>Hexapoda</taxon>
        <taxon>Insecta</taxon>
        <taxon>Pterygota</taxon>
        <taxon>Neoptera</taxon>
        <taxon>Endopterygota</taxon>
        <taxon>Diptera</taxon>
        <taxon>Brachycera</taxon>
        <taxon>Stratiomyomorpha</taxon>
        <taxon>Stratiomyidae</taxon>
        <taxon>Hermetiinae</taxon>
        <taxon>Hermetia</taxon>
    </lineage>
</organism>
<dbReference type="InterPro" id="IPR002049">
    <property type="entry name" value="LE_dom"/>
</dbReference>
<dbReference type="Gene3D" id="2.170.300.10">
    <property type="entry name" value="Tie2 ligand-binding domain superfamily"/>
    <property type="match status" value="1"/>
</dbReference>
<evidence type="ECO:0000256" key="3">
    <source>
        <dbReference type="ARBA" id="ARBA00022737"/>
    </source>
</evidence>
<reference evidence="9 10" key="1">
    <citation type="submission" date="2020-11" db="EMBL/GenBank/DDBJ databases">
        <authorList>
            <person name="Wallbank WR R."/>
            <person name="Pardo Diaz C."/>
            <person name="Kozak K."/>
            <person name="Martin S."/>
            <person name="Jiggins C."/>
            <person name="Moest M."/>
            <person name="Warren A I."/>
            <person name="Generalovic N T."/>
            <person name="Byers J.R.P. K."/>
            <person name="Montejo-Kovacevich G."/>
            <person name="Yen C E."/>
        </authorList>
    </citation>
    <scope>NUCLEOTIDE SEQUENCE [LARGE SCALE GENOMIC DNA]</scope>
</reference>
<evidence type="ECO:0000313" key="10">
    <source>
        <dbReference type="Proteomes" id="UP000594454"/>
    </source>
</evidence>
<keyword evidence="6" id="KW-0812">Transmembrane</keyword>
<accession>A0A7R8YU76</accession>
<keyword evidence="4" id="KW-1015">Disulfide bond</keyword>
<proteinExistence type="predicted"/>
<dbReference type="OrthoDB" id="18487at2759"/>
<sequence length="515" mass="56810">MDWITFVTVIIVGNSVACAAVAVNSTDHVCFREETVTELIRVPVQQEVKVRSSSWCLEIPPRCSNYKTEMREVIKLQNVTKTKSIEYCCEGYAEITSGNETICKPICRGGCGRGVCHIPNECHCDPGYIGRHCTHRCQHGRWGEGCRYICKCRNGALCDNRTGKCRCTDGWLGDQCDQPCSEGFFGAKCENHCECSSKRCDPATGECIPEDGVLPADTPETRQKETVPASHPSTNSTSLIIETLNSSIANLTENIDKLAKNLNHSSTIAPVTVIVPNALMEVTTIKTVHEVIVIKPNDAMAGATIVVPVDHERQGTSFVDRHNPMIRKTGNSDIIHVTGNWHQHHLTNYPTGNNTKDVNSYGAEMDSKEATYRVNSDSGVNAVLVVIAIFSMAILACSVGFLVLYRRRLKKMQSQTHNGGADGNGGMTKDEVLAKPLPDLPAFTQNLTRQSYVPEFYDRPSNNKAVKTSPNESKYSGVSSDYSVHNMSKPYTRKGSVEHLYDEIKYSTKSECSRV</sequence>
<keyword evidence="2 7" id="KW-0732">Signal</keyword>
<evidence type="ECO:0000259" key="8">
    <source>
        <dbReference type="PROSITE" id="PS51041"/>
    </source>
</evidence>
<dbReference type="InterPro" id="IPR011489">
    <property type="entry name" value="EMI_domain"/>
</dbReference>
<keyword evidence="1" id="KW-0245">EGF-like domain</keyword>
<dbReference type="CDD" id="cd00055">
    <property type="entry name" value="EGF_Lam"/>
    <property type="match status" value="1"/>
</dbReference>
<keyword evidence="6" id="KW-0472">Membrane</keyword>
<feature type="region of interest" description="Disordered" evidence="5">
    <location>
        <begin position="458"/>
        <end position="479"/>
    </location>
</feature>
<keyword evidence="3" id="KW-0677">Repeat</keyword>
<dbReference type="FunCoup" id="A0A7R8YU76">
    <property type="interactions" value="2"/>
</dbReference>
<feature type="chain" id="PRO_5030515660" description="EMI domain-containing protein" evidence="7">
    <location>
        <begin position="20"/>
        <end position="515"/>
    </location>
</feature>
<dbReference type="InterPro" id="IPR000742">
    <property type="entry name" value="EGF"/>
</dbReference>
<dbReference type="InterPro" id="IPR052485">
    <property type="entry name" value="MEGF_diff_regulators"/>
</dbReference>
<feature type="region of interest" description="Disordered" evidence="5">
    <location>
        <begin position="211"/>
        <end position="235"/>
    </location>
</feature>
<dbReference type="FunFam" id="2.170.300.10:FF:000041">
    <property type="entry name" value="Tyrosine protein kinase receptor tie-1, putative"/>
    <property type="match status" value="1"/>
</dbReference>
<dbReference type="SMART" id="SM00181">
    <property type="entry name" value="EGF"/>
    <property type="match status" value="2"/>
</dbReference>
<gene>
    <name evidence="9" type="ORF">HERILL_LOCUS8356</name>
</gene>
<dbReference type="AlphaFoldDB" id="A0A7R8YU76"/>
<dbReference type="Pfam" id="PF07546">
    <property type="entry name" value="EMI"/>
    <property type="match status" value="1"/>
</dbReference>
<evidence type="ECO:0000313" key="9">
    <source>
        <dbReference type="EMBL" id="CAD7085517.1"/>
    </source>
</evidence>
<feature type="compositionally biased region" description="Polar residues" evidence="5">
    <location>
        <begin position="460"/>
        <end position="479"/>
    </location>
</feature>
<keyword evidence="10" id="KW-1185">Reference proteome</keyword>
<dbReference type="PROSITE" id="PS51041">
    <property type="entry name" value="EMI"/>
    <property type="match status" value="1"/>
</dbReference>
<dbReference type="PANTHER" id="PTHR24052:SF8">
    <property type="entry name" value="NIMROD A, ISOFORM E"/>
    <property type="match status" value="1"/>
</dbReference>
<feature type="signal peptide" evidence="7">
    <location>
        <begin position="1"/>
        <end position="19"/>
    </location>
</feature>
<evidence type="ECO:0000256" key="4">
    <source>
        <dbReference type="ARBA" id="ARBA00023157"/>
    </source>
</evidence>
<dbReference type="EMBL" id="LR899011">
    <property type="protein sequence ID" value="CAD7085517.1"/>
    <property type="molecule type" value="Genomic_DNA"/>
</dbReference>
<dbReference type="PROSITE" id="PS00022">
    <property type="entry name" value="EGF_1"/>
    <property type="match status" value="2"/>
</dbReference>
<keyword evidence="6" id="KW-1133">Transmembrane helix</keyword>
<evidence type="ECO:0000256" key="5">
    <source>
        <dbReference type="SAM" id="MobiDB-lite"/>
    </source>
</evidence>
<protein>
    <recommendedName>
        <fullName evidence="8">EMI domain-containing protein</fullName>
    </recommendedName>
</protein>
<evidence type="ECO:0000256" key="7">
    <source>
        <dbReference type="SAM" id="SignalP"/>
    </source>
</evidence>
<evidence type="ECO:0000256" key="6">
    <source>
        <dbReference type="SAM" id="Phobius"/>
    </source>
</evidence>
<dbReference type="PANTHER" id="PTHR24052">
    <property type="entry name" value="DELTA-RELATED"/>
    <property type="match status" value="1"/>
</dbReference>
<evidence type="ECO:0000256" key="1">
    <source>
        <dbReference type="ARBA" id="ARBA00022536"/>
    </source>
</evidence>
<dbReference type="GO" id="GO:0048513">
    <property type="term" value="P:animal organ development"/>
    <property type="evidence" value="ECO:0007669"/>
    <property type="project" value="UniProtKB-ARBA"/>
</dbReference>
<dbReference type="GO" id="GO:0048731">
    <property type="term" value="P:system development"/>
    <property type="evidence" value="ECO:0007669"/>
    <property type="project" value="UniProtKB-ARBA"/>
</dbReference>